<evidence type="ECO:0000313" key="3">
    <source>
        <dbReference type="Proteomes" id="UP001501576"/>
    </source>
</evidence>
<dbReference type="Proteomes" id="UP001501576">
    <property type="component" value="Unassembled WGS sequence"/>
</dbReference>
<keyword evidence="3" id="KW-1185">Reference proteome</keyword>
<comment type="caution">
    <text evidence="2">The sequence shown here is derived from an EMBL/GenBank/DDBJ whole genome shotgun (WGS) entry which is preliminary data.</text>
</comment>
<evidence type="ECO:0000256" key="1">
    <source>
        <dbReference type="SAM" id="MobiDB-lite"/>
    </source>
</evidence>
<feature type="compositionally biased region" description="Basic and acidic residues" evidence="1">
    <location>
        <begin position="33"/>
        <end position="43"/>
    </location>
</feature>
<gene>
    <name evidence="2" type="ORF">GCM10010390_48140</name>
</gene>
<evidence type="ECO:0000313" key="2">
    <source>
        <dbReference type="EMBL" id="GAA0540495.1"/>
    </source>
</evidence>
<protein>
    <submittedName>
        <fullName evidence="2">Uncharacterized protein</fullName>
    </submittedName>
</protein>
<sequence>MLRPYLCNRGSPLYARDTSHKDPADARLMPDPARFRDPDEGERGQCAVPRGYRDDAARRSP</sequence>
<reference evidence="2 3" key="1">
    <citation type="journal article" date="2019" name="Int. J. Syst. Evol. Microbiol.">
        <title>The Global Catalogue of Microorganisms (GCM) 10K type strain sequencing project: providing services to taxonomists for standard genome sequencing and annotation.</title>
        <authorList>
            <consortium name="The Broad Institute Genomics Platform"/>
            <consortium name="The Broad Institute Genome Sequencing Center for Infectious Disease"/>
            <person name="Wu L."/>
            <person name="Ma J."/>
        </authorList>
    </citation>
    <scope>NUCLEOTIDE SEQUENCE [LARGE SCALE GENOMIC DNA]</scope>
    <source>
        <strain evidence="2 3">JCM 5052</strain>
    </source>
</reference>
<proteinExistence type="predicted"/>
<dbReference type="EMBL" id="BAAABZ010000045">
    <property type="protein sequence ID" value="GAA0540495.1"/>
    <property type="molecule type" value="Genomic_DNA"/>
</dbReference>
<feature type="region of interest" description="Disordered" evidence="1">
    <location>
        <begin position="1"/>
        <end position="61"/>
    </location>
</feature>
<feature type="compositionally biased region" description="Basic and acidic residues" evidence="1">
    <location>
        <begin position="51"/>
        <end position="61"/>
    </location>
</feature>
<organism evidence="2 3">
    <name type="scientific">Streptomyces mordarskii</name>
    <dbReference type="NCBI Taxonomy" id="1226758"/>
    <lineage>
        <taxon>Bacteria</taxon>
        <taxon>Bacillati</taxon>
        <taxon>Actinomycetota</taxon>
        <taxon>Actinomycetes</taxon>
        <taxon>Kitasatosporales</taxon>
        <taxon>Streptomycetaceae</taxon>
        <taxon>Streptomyces</taxon>
    </lineage>
</organism>
<accession>A0ABN1DDF0</accession>
<name>A0ABN1DDF0_9ACTN</name>